<dbReference type="EMBL" id="MLGG01000006">
    <property type="protein sequence ID" value="KAK1464182.1"/>
    <property type="molecule type" value="Genomic_DNA"/>
</dbReference>
<gene>
    <name evidence="1" type="ORF">CMEL01_12943</name>
</gene>
<evidence type="ECO:0000313" key="1">
    <source>
        <dbReference type="EMBL" id="KAK1464182.1"/>
    </source>
</evidence>
<dbReference type="AlphaFoldDB" id="A0AAI9UW64"/>
<dbReference type="Proteomes" id="UP001239795">
    <property type="component" value="Unassembled WGS sequence"/>
</dbReference>
<comment type="caution">
    <text evidence="1">The sequence shown here is derived from an EMBL/GenBank/DDBJ whole genome shotgun (WGS) entry which is preliminary data.</text>
</comment>
<reference evidence="1 2" key="1">
    <citation type="submission" date="2016-10" db="EMBL/GenBank/DDBJ databases">
        <title>The genome sequence of Colletotrichum fioriniae PJ7.</title>
        <authorList>
            <person name="Baroncelli R."/>
        </authorList>
    </citation>
    <scope>NUCLEOTIDE SEQUENCE [LARGE SCALE GENOMIC DNA]</scope>
    <source>
        <strain evidence="1">Col 31</strain>
    </source>
</reference>
<sequence>MPMLLMSRRCNLRRGVSTTLATNVALVYLPPRTPWPNRHPDLCKRARAPVQFLPGGGPKIPSRPNWPFLLESFTLVIW</sequence>
<name>A0AAI9UW64_9PEZI</name>
<accession>A0AAI9UW64</accession>
<protein>
    <submittedName>
        <fullName evidence="1">Uncharacterized protein</fullName>
    </submittedName>
</protein>
<evidence type="ECO:0000313" key="2">
    <source>
        <dbReference type="Proteomes" id="UP001239795"/>
    </source>
</evidence>
<proteinExistence type="predicted"/>
<organism evidence="1 2">
    <name type="scientific">Colletotrichum melonis</name>
    <dbReference type="NCBI Taxonomy" id="1209925"/>
    <lineage>
        <taxon>Eukaryota</taxon>
        <taxon>Fungi</taxon>
        <taxon>Dikarya</taxon>
        <taxon>Ascomycota</taxon>
        <taxon>Pezizomycotina</taxon>
        <taxon>Sordariomycetes</taxon>
        <taxon>Hypocreomycetidae</taxon>
        <taxon>Glomerellales</taxon>
        <taxon>Glomerellaceae</taxon>
        <taxon>Colletotrichum</taxon>
        <taxon>Colletotrichum acutatum species complex</taxon>
    </lineage>
</organism>
<keyword evidence="2" id="KW-1185">Reference proteome</keyword>